<evidence type="ECO:0000259" key="12">
    <source>
        <dbReference type="Pfam" id="PF21088"/>
    </source>
</evidence>
<keyword evidence="4 8" id="KW-0812">Transmembrane</keyword>
<evidence type="ECO:0000256" key="9">
    <source>
        <dbReference type="SAM" id="SignalP"/>
    </source>
</evidence>
<dbReference type="InterPro" id="IPR011066">
    <property type="entry name" value="MscS_channel_C_sf"/>
</dbReference>
<evidence type="ECO:0000256" key="7">
    <source>
        <dbReference type="SAM" id="Coils"/>
    </source>
</evidence>
<evidence type="ECO:0000259" key="11">
    <source>
        <dbReference type="Pfam" id="PF21082"/>
    </source>
</evidence>
<evidence type="ECO:0000259" key="10">
    <source>
        <dbReference type="Pfam" id="PF00924"/>
    </source>
</evidence>
<dbReference type="EMBL" id="CP038033">
    <property type="protein sequence ID" value="QBQ56194.1"/>
    <property type="molecule type" value="Genomic_DNA"/>
</dbReference>
<feature type="domain" description="Mechanosensitive ion channel transmembrane helices 2/3" evidence="12">
    <location>
        <begin position="342"/>
        <end position="380"/>
    </location>
</feature>
<dbReference type="InterPro" id="IPR013783">
    <property type="entry name" value="Ig-like_fold"/>
</dbReference>
<dbReference type="KEGG" id="nwr:E3U44_18065"/>
<dbReference type="Gene3D" id="2.30.30.60">
    <property type="match status" value="1"/>
</dbReference>
<dbReference type="OrthoDB" id="6500477at2"/>
<feature type="signal peptide" evidence="9">
    <location>
        <begin position="1"/>
        <end position="21"/>
    </location>
</feature>
<evidence type="ECO:0000256" key="5">
    <source>
        <dbReference type="ARBA" id="ARBA00022989"/>
    </source>
</evidence>
<feature type="transmembrane region" description="Helical" evidence="8">
    <location>
        <begin position="330"/>
        <end position="354"/>
    </location>
</feature>
<dbReference type="Proteomes" id="UP000294325">
    <property type="component" value="Chromosome"/>
</dbReference>
<evidence type="ECO:0000256" key="8">
    <source>
        <dbReference type="SAM" id="Phobius"/>
    </source>
</evidence>
<keyword evidence="5 8" id="KW-1133">Transmembrane helix</keyword>
<feature type="coiled-coil region" evidence="7">
    <location>
        <begin position="141"/>
        <end position="278"/>
    </location>
</feature>
<keyword evidence="3" id="KW-1003">Cell membrane</keyword>
<dbReference type="InterPro" id="IPR011014">
    <property type="entry name" value="MscS_channel_TM-2"/>
</dbReference>
<dbReference type="InterPro" id="IPR049142">
    <property type="entry name" value="MS_channel_1st"/>
</dbReference>
<dbReference type="FunFam" id="2.30.30.60:FF:000001">
    <property type="entry name" value="MscS Mechanosensitive ion channel"/>
    <property type="match status" value="1"/>
</dbReference>
<feature type="domain" description="Mechanosensitive ion channel MscS C-terminal" evidence="11">
    <location>
        <begin position="452"/>
        <end position="538"/>
    </location>
</feature>
<dbReference type="Pfam" id="PF21082">
    <property type="entry name" value="MS_channel_3rd"/>
    <property type="match status" value="1"/>
</dbReference>
<proteinExistence type="inferred from homology"/>
<dbReference type="AlphaFoldDB" id="A0A4P7C3M7"/>
<dbReference type="GO" id="GO:0005886">
    <property type="term" value="C:plasma membrane"/>
    <property type="evidence" value="ECO:0007669"/>
    <property type="project" value="UniProtKB-SubCell"/>
</dbReference>
<sequence length="573" mass="63813">MGYWRILLLIAIFLTMANSQAEESLTSPKAVTKAGTSPTVTAVKPNPVIGAQQRQWIRIIGSGFSSGSRVTLQLGERIFPIPPERTKWLNDEELAIYANVSTGPSTWKGQVTHPDGQNSAPFSFKVKPPAAIGQEKQAVEAQGRKAEVETLEKKAEETNGKIEQAKKAAEKAKREATQAATGKAALQKEVEKKAQAAMAAKQQLEAAKAKAQATGDFADQEDVEKLAQAAEKLEQAAATEKKRLAALEAKEQAAQEKATVTETEIEKLRKEFAELRKQRAASRTFLEKATTAAWIILVALIVWFLKRLAVNRFESAAAKKEEVQEGSSRLRTLVLLLNWLGTILIILTAGYLILDEFGINMAPVLASVGIVGLALGFGGQYLIRDIINGIFILIEGQYNVNDIVQIGEFVGIVERVNLRHTQLRDLEGRAIYIPNGEIKTVVNFTKGYGRMVLDIGVAYKENVDQVMEVMKAVAEEMRQITKYGRLIKEFEMFGLENFGESAITIRCRFKTLASKQWEVAREYRRRLKNRFDELGIEIPFPQRTLNWRTPPQSHDADKFEQTRTQNLEAILSK</sequence>
<organism evidence="13 14">
    <name type="scientific">Nitrosococcus wardiae</name>
    <dbReference type="NCBI Taxonomy" id="1814290"/>
    <lineage>
        <taxon>Bacteria</taxon>
        <taxon>Pseudomonadati</taxon>
        <taxon>Pseudomonadota</taxon>
        <taxon>Gammaproteobacteria</taxon>
        <taxon>Chromatiales</taxon>
        <taxon>Chromatiaceae</taxon>
        <taxon>Nitrosococcus</taxon>
    </lineage>
</organism>
<dbReference type="PANTHER" id="PTHR30460:SF0">
    <property type="entry name" value="MODERATE CONDUCTANCE MECHANOSENSITIVE CHANNEL YBIO"/>
    <property type="match status" value="1"/>
</dbReference>
<feature type="chain" id="PRO_5020418967" evidence="9">
    <location>
        <begin position="22"/>
        <end position="573"/>
    </location>
</feature>
<gene>
    <name evidence="13" type="ORF">E3U44_18065</name>
</gene>
<dbReference type="InterPro" id="IPR010920">
    <property type="entry name" value="LSM_dom_sf"/>
</dbReference>
<feature type="transmembrane region" description="Helical" evidence="8">
    <location>
        <begin position="360"/>
        <end position="383"/>
    </location>
</feature>
<dbReference type="InterPro" id="IPR049278">
    <property type="entry name" value="MS_channel_C"/>
</dbReference>
<evidence type="ECO:0000256" key="3">
    <source>
        <dbReference type="ARBA" id="ARBA00022475"/>
    </source>
</evidence>
<dbReference type="Gene3D" id="1.10.287.1260">
    <property type="match status" value="1"/>
</dbReference>
<dbReference type="Gene3D" id="3.30.70.100">
    <property type="match status" value="1"/>
</dbReference>
<feature type="domain" description="Mechanosensitive ion channel MscS" evidence="10">
    <location>
        <begin position="382"/>
        <end position="446"/>
    </location>
</feature>
<evidence type="ECO:0000313" key="13">
    <source>
        <dbReference type="EMBL" id="QBQ56194.1"/>
    </source>
</evidence>
<evidence type="ECO:0000313" key="14">
    <source>
        <dbReference type="Proteomes" id="UP000294325"/>
    </source>
</evidence>
<dbReference type="Pfam" id="PF00924">
    <property type="entry name" value="MS_channel_2nd"/>
    <property type="match status" value="1"/>
</dbReference>
<protein>
    <submittedName>
        <fullName evidence="13">Mechanosensitive ion channel</fullName>
    </submittedName>
</protein>
<keyword evidence="14" id="KW-1185">Reference proteome</keyword>
<name>A0A4P7C3M7_9GAMM</name>
<evidence type="ECO:0000256" key="2">
    <source>
        <dbReference type="ARBA" id="ARBA00008017"/>
    </source>
</evidence>
<dbReference type="Gene3D" id="2.60.40.10">
    <property type="entry name" value="Immunoglobulins"/>
    <property type="match status" value="1"/>
</dbReference>
<dbReference type="GO" id="GO:0008381">
    <property type="term" value="F:mechanosensitive monoatomic ion channel activity"/>
    <property type="evidence" value="ECO:0007669"/>
    <property type="project" value="InterPro"/>
</dbReference>
<dbReference type="InterPro" id="IPR045276">
    <property type="entry name" value="YbiO_bact"/>
</dbReference>
<evidence type="ECO:0000256" key="1">
    <source>
        <dbReference type="ARBA" id="ARBA00004651"/>
    </source>
</evidence>
<comment type="similarity">
    <text evidence="2">Belongs to the MscS (TC 1.A.23) family.</text>
</comment>
<keyword evidence="9" id="KW-0732">Signal</keyword>
<dbReference type="SUPFAM" id="SSF82861">
    <property type="entry name" value="Mechanosensitive channel protein MscS (YggB), transmembrane region"/>
    <property type="match status" value="1"/>
</dbReference>
<evidence type="ECO:0000256" key="6">
    <source>
        <dbReference type="ARBA" id="ARBA00023136"/>
    </source>
</evidence>
<dbReference type="InterPro" id="IPR023408">
    <property type="entry name" value="MscS_beta-dom_sf"/>
</dbReference>
<comment type="subcellular location">
    <subcellularLocation>
        <location evidence="1">Cell membrane</location>
        <topology evidence="1">Multi-pass membrane protein</topology>
    </subcellularLocation>
</comment>
<dbReference type="SUPFAM" id="SSF82689">
    <property type="entry name" value="Mechanosensitive channel protein MscS (YggB), C-terminal domain"/>
    <property type="match status" value="1"/>
</dbReference>
<keyword evidence="7" id="KW-0175">Coiled coil</keyword>
<dbReference type="RefSeq" id="WP_134359446.1">
    <property type="nucleotide sequence ID" value="NZ_CP038033.1"/>
</dbReference>
<dbReference type="SUPFAM" id="SSF50182">
    <property type="entry name" value="Sm-like ribonucleoproteins"/>
    <property type="match status" value="1"/>
</dbReference>
<dbReference type="InterPro" id="IPR006685">
    <property type="entry name" value="MscS_channel_2nd"/>
</dbReference>
<feature type="transmembrane region" description="Helical" evidence="8">
    <location>
        <begin position="291"/>
        <end position="309"/>
    </location>
</feature>
<dbReference type="PANTHER" id="PTHR30460">
    <property type="entry name" value="MODERATE CONDUCTANCE MECHANOSENSITIVE CHANNEL YBIO"/>
    <property type="match status" value="1"/>
</dbReference>
<reference evidence="13 14" key="1">
    <citation type="submission" date="2019-03" db="EMBL/GenBank/DDBJ databases">
        <title>The genome sequence of Nitrosococcus wardiae strain D1FHST reveals the archetypal metabolic capacity of ammonia-oxidizing Gammaproteobacteria.</title>
        <authorList>
            <person name="Wang L."/>
            <person name="Lim C.K."/>
            <person name="Hanson T.E."/>
            <person name="Dang H."/>
            <person name="Klotz M.G."/>
        </authorList>
    </citation>
    <scope>NUCLEOTIDE SEQUENCE [LARGE SCALE GENOMIC DNA]</scope>
    <source>
        <strain evidence="13 14">D1FHS</strain>
    </source>
</reference>
<keyword evidence="6 8" id="KW-0472">Membrane</keyword>
<evidence type="ECO:0000256" key="4">
    <source>
        <dbReference type="ARBA" id="ARBA00022692"/>
    </source>
</evidence>
<accession>A0A4P7C3M7</accession>
<dbReference type="Pfam" id="PF21088">
    <property type="entry name" value="MS_channel_1st"/>
    <property type="match status" value="1"/>
</dbReference>